<feature type="compositionally biased region" description="Low complexity" evidence="1">
    <location>
        <begin position="1036"/>
        <end position="1050"/>
    </location>
</feature>
<proteinExistence type="predicted"/>
<feature type="compositionally biased region" description="Low complexity" evidence="1">
    <location>
        <begin position="557"/>
        <end position="575"/>
    </location>
</feature>
<protein>
    <submittedName>
        <fullName evidence="2">Uncharacterized protein</fullName>
    </submittedName>
</protein>
<feature type="compositionally biased region" description="Acidic residues" evidence="1">
    <location>
        <begin position="1077"/>
        <end position="1089"/>
    </location>
</feature>
<feature type="compositionally biased region" description="Basic residues" evidence="1">
    <location>
        <begin position="1026"/>
        <end position="1035"/>
    </location>
</feature>
<sequence>MVATCSSADAAVEDINEIHVQISKDKSRGWQKRAQKWAKGRKLLGKLLGDPTLRSENTSLTEWIEDEFETATSSADISLTVALLLNLVKHIYTTFIKPSAFPTQEPHTLLTEGQNQQGQLGTLHIAGRVIVSLTELLLTNKKLNNHIVASHVDLFVRLLEACTEGKILQAQAHTNLGELILSIVNAEHSECRTFLSEDSVLGFANIGKLLWKSQSSSITLHLLSTLQFLLPAHTAGKDSPRTVACRNVVMNQGWSKNIIKESFSAIGKMDKKLDPGLLMKCINIFAEDHSFLRPKAFQLTSFIIDDEDQIVSHKSKKNLKNGHLALYADRYCCRFTLYGDDEHESPRIFAHTEIEEFIRLNTKDGGSTDFEFQVPSFDDRISIVKFGIKTAEASDFETLMKKAKNPKPQTLEGEAEKKAPATTVAQPDPLAPADKRADGKRKTRFSSLARSISPGINSNKISEPEPLSKARSIMSNRSSKVRVSLDVAEEEKDSALALHGASKKNEGNEKTPKAGKGEKLGTMEMKKAEWKTAGSDAAADSDESGIVLIGKTSTPMTRSTKTYGSRGSRSSSARRPMQSKPPLPPMESSDSELDTKPLPPPNSNRRTSLLQNRLKKDVDEKSKATPTIRAPTLKSRAKSLASSIAEGRAATPVSRGPTPATGGINEQLFGSDGGNRGKDGKKAGMTKSWRGKKDKVAEEALPVSIIAPIPEPSSTSRRALIKKRFPQQSSDEEEPSEAEPWTKAGRTSLQPQIRTKVKNRAPSLPPTTSDDEPLRERVNTMNFDCDSMAEDETKDPQKKLTKQTTSKSTVKAASIPRKKGDLAAPVSESESNLQPEEYRSQDSRHCQQNMVDLACSAPSFVTVKDITNRRRPKTKKIISRCEDEDDDEQVQELEEEYDEADVQTKKRGLRPIRGVLDKNNIKNQKQKQISEFKLDESDSQSNSDLRSDSDHPPTKKYKANSKSKTAAMAKSTKAEIKAQSKARKNRSRRMESSEDEESPTDNQASEPCPNVESNPESEQSEQDVKRGKKLTKGRKSSTAATASSMSTKTKAQVKEIKSSRRPYMFSKPLKKRKDMTESESEGKDEEDAEERPPLKKTKKAQPSTKRKRDERSGSEEEGRASQPSSKLAKVIREGRGKTMIQGKAEKKVEEAAVEEEPPKISDLLSGISKAMRKRVNTRSRLR</sequence>
<feature type="compositionally biased region" description="Acidic residues" evidence="1">
    <location>
        <begin position="882"/>
        <end position="901"/>
    </location>
</feature>
<dbReference type="Proteomes" id="UP000002149">
    <property type="component" value="Chromosome 10"/>
</dbReference>
<feature type="region of interest" description="Disordered" evidence="1">
    <location>
        <begin position="403"/>
        <end position="480"/>
    </location>
</feature>
<dbReference type="KEGG" id="cne:CNJ00630"/>
<dbReference type="EMBL" id="AE017350">
    <property type="protein sequence ID" value="AAW45799.2"/>
    <property type="molecule type" value="Genomic_DNA"/>
</dbReference>
<accession>Q5KAS9</accession>
<feature type="region of interest" description="Disordered" evidence="1">
    <location>
        <begin position="868"/>
        <end position="1158"/>
    </location>
</feature>
<feature type="compositionally biased region" description="Polar residues" evidence="1">
    <location>
        <begin position="445"/>
        <end position="461"/>
    </location>
</feature>
<keyword evidence="3" id="KW-1185">Reference proteome</keyword>
<organism evidence="2 3">
    <name type="scientific">Cryptococcus deneoformans (strain JEC21 / ATCC MYA-565)</name>
    <name type="common">Cryptococcus neoformans var. neoformans serotype D</name>
    <dbReference type="NCBI Taxonomy" id="214684"/>
    <lineage>
        <taxon>Eukaryota</taxon>
        <taxon>Fungi</taxon>
        <taxon>Dikarya</taxon>
        <taxon>Basidiomycota</taxon>
        <taxon>Agaricomycotina</taxon>
        <taxon>Tremellomycetes</taxon>
        <taxon>Tremellales</taxon>
        <taxon>Cryptococcaceae</taxon>
        <taxon>Cryptococcus</taxon>
        <taxon>Cryptococcus neoformans species complex</taxon>
    </lineage>
</organism>
<feature type="compositionally biased region" description="Polar residues" evidence="1">
    <location>
        <begin position="1000"/>
        <end position="1017"/>
    </location>
</feature>
<dbReference type="PaxDb" id="214684-Q5KAS9"/>
<dbReference type="HOGENOM" id="CLU_297540_0_0_1"/>
<feature type="compositionally biased region" description="Basic and acidic residues" evidence="1">
    <location>
        <begin position="1107"/>
        <end position="1119"/>
    </location>
</feature>
<evidence type="ECO:0000313" key="2">
    <source>
        <dbReference type="EMBL" id="AAW45799.2"/>
    </source>
</evidence>
<evidence type="ECO:0000256" key="1">
    <source>
        <dbReference type="SAM" id="MobiDB-lite"/>
    </source>
</evidence>
<dbReference type="AlphaFoldDB" id="Q5KAS9"/>
<dbReference type="VEuPathDB" id="FungiDB:CNJ00630"/>
<dbReference type="InParanoid" id="Q5KAS9"/>
<name>Q5KAS9_CRYD1</name>
<gene>
    <name evidence="2" type="ordered locus">CNJ00630</name>
</gene>
<feature type="compositionally biased region" description="Basic and acidic residues" evidence="1">
    <location>
        <begin position="614"/>
        <end position="623"/>
    </location>
</feature>
<dbReference type="RefSeq" id="XP_024513605.1">
    <property type="nucleotide sequence ID" value="XM_024657923.1"/>
</dbReference>
<dbReference type="GeneID" id="3254186"/>
<feature type="compositionally biased region" description="Basic residues" evidence="1">
    <location>
        <begin position="1094"/>
        <end position="1106"/>
    </location>
</feature>
<feature type="compositionally biased region" description="Basic residues" evidence="1">
    <location>
        <begin position="869"/>
        <end position="878"/>
    </location>
</feature>
<evidence type="ECO:0000313" key="3">
    <source>
        <dbReference type="Proteomes" id="UP000002149"/>
    </source>
</evidence>
<accession>Q55KP7</accession>
<feature type="compositionally biased region" description="Basic and acidic residues" evidence="1">
    <location>
        <begin position="836"/>
        <end position="845"/>
    </location>
</feature>
<feature type="compositionally biased region" description="Low complexity" evidence="1">
    <location>
        <begin position="962"/>
        <end position="971"/>
    </location>
</feature>
<feature type="compositionally biased region" description="Basic and acidic residues" evidence="1">
    <location>
        <begin position="503"/>
        <end position="530"/>
    </location>
</feature>
<dbReference type="OrthoDB" id="2575823at2759"/>
<reference evidence="2 3" key="1">
    <citation type="journal article" date="2005" name="Science">
        <title>The genome of the basidiomycetous yeast and human pathogen Cryptococcus neoformans.</title>
        <authorList>
            <person name="Loftus B.J."/>
            <person name="Fung E."/>
            <person name="Roncaglia P."/>
            <person name="Rowley D."/>
            <person name="Amedeo P."/>
            <person name="Bruno D."/>
            <person name="Vamathevan J."/>
            <person name="Miranda M."/>
            <person name="Anderson I.J."/>
            <person name="Fraser J.A."/>
            <person name="Allen J.E."/>
            <person name="Bosdet I.E."/>
            <person name="Brent M.R."/>
            <person name="Chiu R."/>
            <person name="Doering T.L."/>
            <person name="Donlin M.J."/>
            <person name="D'Souza C.A."/>
            <person name="Fox D.S."/>
            <person name="Grinberg V."/>
            <person name="Fu J."/>
            <person name="Fukushima M."/>
            <person name="Haas B.J."/>
            <person name="Huang J.C."/>
            <person name="Janbon G."/>
            <person name="Jones S.J."/>
            <person name="Koo H.L."/>
            <person name="Krzywinski M.I."/>
            <person name="Kwon-Chung J.K."/>
            <person name="Lengeler K.B."/>
            <person name="Maiti R."/>
            <person name="Marra M.A."/>
            <person name="Marra R.E."/>
            <person name="Mathewson C.A."/>
            <person name="Mitchell T.G."/>
            <person name="Pertea M."/>
            <person name="Riggs F.R."/>
            <person name="Salzberg S.L."/>
            <person name="Schein J.E."/>
            <person name="Shvartsbeyn A."/>
            <person name="Shin H."/>
            <person name="Shumway M."/>
            <person name="Specht C.A."/>
            <person name="Suh B.B."/>
            <person name="Tenney A."/>
            <person name="Utterback T.R."/>
            <person name="Wickes B.L."/>
            <person name="Wortman J.R."/>
            <person name="Wye N.H."/>
            <person name="Kronstad J.W."/>
            <person name="Lodge J.K."/>
            <person name="Heitman J."/>
            <person name="Davis R.W."/>
            <person name="Fraser C.M."/>
            <person name="Hyman R.W."/>
        </authorList>
    </citation>
    <scope>NUCLEOTIDE SEQUENCE [LARGE SCALE GENOMIC DNA]</scope>
    <source>
        <strain evidence="3">JEC21 / ATCC MYA-565</strain>
    </source>
</reference>
<feature type="region of interest" description="Disordered" evidence="1">
    <location>
        <begin position="494"/>
        <end position="845"/>
    </location>
</feature>